<evidence type="ECO:0000313" key="5">
    <source>
        <dbReference type="EMBL" id="MDG0816705.1"/>
    </source>
</evidence>
<dbReference type="InterPro" id="IPR050465">
    <property type="entry name" value="UPF0194_transport"/>
</dbReference>
<sequence>MSKKKLLPLALVLILLVVAFLVKVFFFRSEFFYAGTIEVTKVDVPARVAAVIDEMPIMEGQIVTQGQKLVKLSCEDLKVSYSLAKINYDRARSLFRSGNISAEAYDQAANKKDDLQVRTGWCDIFSPLKGTVLTKYFEIGEMVNPGAKLFTIGDLSSVYAYFYIPHDEIAKIKVGQKTQARLHEVDNKAFEGVVEFINPEAEFTPKNVQTRDERTRLVFAVKVRFANPEEVLKPGMTLEWKGGG</sequence>
<dbReference type="EMBL" id="JANRMI010000002">
    <property type="protein sequence ID" value="MDG0816705.1"/>
    <property type="molecule type" value="Genomic_DNA"/>
</dbReference>
<accession>A0ABT6DIP9</accession>
<dbReference type="InterPro" id="IPR058792">
    <property type="entry name" value="Beta-barrel_RND_2"/>
</dbReference>
<evidence type="ECO:0000313" key="6">
    <source>
        <dbReference type="Proteomes" id="UP001152321"/>
    </source>
</evidence>
<dbReference type="Gene3D" id="2.40.30.170">
    <property type="match status" value="1"/>
</dbReference>
<evidence type="ECO:0000256" key="1">
    <source>
        <dbReference type="ARBA" id="ARBA00004196"/>
    </source>
</evidence>
<dbReference type="SUPFAM" id="SSF111369">
    <property type="entry name" value="HlyD-like secretion proteins"/>
    <property type="match status" value="1"/>
</dbReference>
<protein>
    <submittedName>
        <fullName evidence="5">Efflux RND transporter periplasmic adaptor subunit</fullName>
    </submittedName>
</protein>
<dbReference type="Pfam" id="PF25954">
    <property type="entry name" value="Beta-barrel_RND_2"/>
    <property type="match status" value="1"/>
</dbReference>
<feature type="domain" description="CzcB-like barrel-sandwich hybrid" evidence="4">
    <location>
        <begin position="42"/>
        <end position="154"/>
    </location>
</feature>
<keyword evidence="6" id="KW-1185">Reference proteome</keyword>
<dbReference type="Pfam" id="PF25973">
    <property type="entry name" value="BSH_CzcB"/>
    <property type="match status" value="1"/>
</dbReference>
<evidence type="ECO:0000259" key="4">
    <source>
        <dbReference type="Pfam" id="PF25973"/>
    </source>
</evidence>
<comment type="subcellular location">
    <subcellularLocation>
        <location evidence="1">Cell envelope</location>
    </subcellularLocation>
</comment>
<feature type="domain" description="CusB-like beta-barrel" evidence="3">
    <location>
        <begin position="162"/>
        <end position="239"/>
    </location>
</feature>
<gene>
    <name evidence="5" type="ORF">NWE73_10040</name>
</gene>
<dbReference type="PANTHER" id="PTHR32347">
    <property type="entry name" value="EFFLUX SYSTEM COMPONENT YKNX-RELATED"/>
    <property type="match status" value="1"/>
</dbReference>
<evidence type="ECO:0000259" key="3">
    <source>
        <dbReference type="Pfam" id="PF25954"/>
    </source>
</evidence>
<comment type="caution">
    <text evidence="5">The sequence shown here is derived from an EMBL/GenBank/DDBJ whole genome shotgun (WGS) entry which is preliminary data.</text>
</comment>
<keyword evidence="2" id="KW-0175">Coiled coil</keyword>
<name>A0ABT6DIP9_9BACT</name>
<proteinExistence type="predicted"/>
<dbReference type="Proteomes" id="UP001152321">
    <property type="component" value="Unassembled WGS sequence"/>
</dbReference>
<dbReference type="Gene3D" id="2.40.50.100">
    <property type="match status" value="1"/>
</dbReference>
<dbReference type="RefSeq" id="WP_277578180.1">
    <property type="nucleotide sequence ID" value="NZ_JANRMI010000002.1"/>
</dbReference>
<dbReference type="InterPro" id="IPR058647">
    <property type="entry name" value="BSH_CzcB-like"/>
</dbReference>
<reference evidence="5" key="1">
    <citation type="submission" date="2022-08" db="EMBL/GenBank/DDBJ databases">
        <title>Novel Bdellovibrio Species Isolated from Svalbard: Designation Bdellovibrio svalbardensis.</title>
        <authorList>
            <person name="Mitchell R.J."/>
            <person name="Choi S.Y."/>
        </authorList>
    </citation>
    <scope>NUCLEOTIDE SEQUENCE</scope>
    <source>
        <strain evidence="5">PAP01</strain>
    </source>
</reference>
<dbReference type="PANTHER" id="PTHR32347:SF23">
    <property type="entry name" value="BLL5650 PROTEIN"/>
    <property type="match status" value="1"/>
</dbReference>
<evidence type="ECO:0000256" key="2">
    <source>
        <dbReference type="ARBA" id="ARBA00023054"/>
    </source>
</evidence>
<organism evidence="5 6">
    <name type="scientific">Bdellovibrio svalbardensis</name>
    <dbReference type="NCBI Taxonomy" id="2972972"/>
    <lineage>
        <taxon>Bacteria</taxon>
        <taxon>Pseudomonadati</taxon>
        <taxon>Bdellovibrionota</taxon>
        <taxon>Bdellovibrionia</taxon>
        <taxon>Bdellovibrionales</taxon>
        <taxon>Pseudobdellovibrionaceae</taxon>
        <taxon>Bdellovibrio</taxon>
    </lineage>
</organism>